<feature type="compositionally biased region" description="Polar residues" evidence="7">
    <location>
        <begin position="32"/>
        <end position="41"/>
    </location>
</feature>
<dbReference type="SUPFAM" id="SSF140996">
    <property type="entry name" value="Hermes dimerisation domain"/>
    <property type="match status" value="1"/>
</dbReference>
<proteinExistence type="predicted"/>
<dbReference type="GO" id="GO:0008270">
    <property type="term" value="F:zinc ion binding"/>
    <property type="evidence" value="ECO:0007669"/>
    <property type="project" value="UniProtKB-KW"/>
</dbReference>
<evidence type="ECO:0000256" key="7">
    <source>
        <dbReference type="SAM" id="MobiDB-lite"/>
    </source>
</evidence>
<dbReference type="InterPro" id="IPR043502">
    <property type="entry name" value="DNA/RNA_pol_sf"/>
</dbReference>
<feature type="coiled-coil region" evidence="6">
    <location>
        <begin position="1227"/>
        <end position="1274"/>
    </location>
</feature>
<dbReference type="InterPro" id="IPR000477">
    <property type="entry name" value="RT_dom"/>
</dbReference>
<evidence type="ECO:0000256" key="4">
    <source>
        <dbReference type="ARBA" id="ARBA00022833"/>
    </source>
</evidence>
<feature type="compositionally biased region" description="Acidic residues" evidence="7">
    <location>
        <begin position="52"/>
        <end position="61"/>
    </location>
</feature>
<protein>
    <recommendedName>
        <fullName evidence="8">Reverse transcriptase domain-containing protein</fullName>
    </recommendedName>
</protein>
<keyword evidence="4" id="KW-0862">Zinc</keyword>
<keyword evidence="10" id="KW-1185">Reference proteome</keyword>
<dbReference type="InterPro" id="IPR008906">
    <property type="entry name" value="HATC_C_dom"/>
</dbReference>
<evidence type="ECO:0000313" key="9">
    <source>
        <dbReference type="EMBL" id="KAJ8490080.1"/>
    </source>
</evidence>
<feature type="compositionally biased region" description="Acidic residues" evidence="7">
    <location>
        <begin position="98"/>
        <end position="123"/>
    </location>
</feature>
<keyword evidence="6" id="KW-0175">Coiled coil</keyword>
<feature type="compositionally biased region" description="Low complexity" evidence="7">
    <location>
        <begin position="85"/>
        <end position="97"/>
    </location>
</feature>
<dbReference type="InterPro" id="IPR052035">
    <property type="entry name" value="ZnF_BED_domain_contain"/>
</dbReference>
<dbReference type="CDD" id="cd09076">
    <property type="entry name" value="L1-EN"/>
    <property type="match status" value="1"/>
</dbReference>
<dbReference type="Pfam" id="PF05699">
    <property type="entry name" value="Dimer_Tnp_hAT"/>
    <property type="match status" value="1"/>
</dbReference>
<evidence type="ECO:0000256" key="6">
    <source>
        <dbReference type="SAM" id="Coils"/>
    </source>
</evidence>
<feature type="domain" description="Reverse transcriptase" evidence="8">
    <location>
        <begin position="1443"/>
        <end position="1733"/>
    </location>
</feature>
<feature type="region of interest" description="Disordered" evidence="7">
    <location>
        <begin position="1"/>
        <end position="123"/>
    </location>
</feature>
<dbReference type="Gene3D" id="3.60.10.10">
    <property type="entry name" value="Endonuclease/exonuclease/phosphatase"/>
    <property type="match status" value="1"/>
</dbReference>
<dbReference type="PANTHER" id="PTHR46481">
    <property type="entry name" value="ZINC FINGER BED DOMAIN-CONTAINING PROTEIN 4"/>
    <property type="match status" value="1"/>
</dbReference>
<evidence type="ECO:0000256" key="2">
    <source>
        <dbReference type="ARBA" id="ARBA00022723"/>
    </source>
</evidence>
<dbReference type="Pfam" id="PF00078">
    <property type="entry name" value="RVT_1"/>
    <property type="match status" value="1"/>
</dbReference>
<dbReference type="InterPro" id="IPR012337">
    <property type="entry name" value="RNaseH-like_sf"/>
</dbReference>
<gene>
    <name evidence="9" type="ORF">ONZ51_g2529</name>
</gene>
<accession>A0AAD7U1U4</accession>
<evidence type="ECO:0000259" key="8">
    <source>
        <dbReference type="PROSITE" id="PS50878"/>
    </source>
</evidence>
<keyword evidence="5" id="KW-0539">Nucleus</keyword>
<dbReference type="InterPro" id="IPR036691">
    <property type="entry name" value="Endo/exonu/phosph_ase_sf"/>
</dbReference>
<dbReference type="SUPFAM" id="SSF56672">
    <property type="entry name" value="DNA/RNA polymerases"/>
    <property type="match status" value="1"/>
</dbReference>
<dbReference type="SUPFAM" id="SSF56219">
    <property type="entry name" value="DNase I-like"/>
    <property type="match status" value="1"/>
</dbReference>
<organism evidence="9 10">
    <name type="scientific">Trametes cubensis</name>
    <dbReference type="NCBI Taxonomy" id="1111947"/>
    <lineage>
        <taxon>Eukaryota</taxon>
        <taxon>Fungi</taxon>
        <taxon>Dikarya</taxon>
        <taxon>Basidiomycota</taxon>
        <taxon>Agaricomycotina</taxon>
        <taxon>Agaricomycetes</taxon>
        <taxon>Polyporales</taxon>
        <taxon>Polyporaceae</taxon>
        <taxon>Trametes</taxon>
    </lineage>
</organism>
<comment type="caution">
    <text evidence="9">The sequence shown here is derived from an EMBL/GenBank/DDBJ whole genome shotgun (WGS) entry which is preliminary data.</text>
</comment>
<dbReference type="SUPFAM" id="SSF53098">
    <property type="entry name" value="Ribonuclease H-like"/>
    <property type="match status" value="1"/>
</dbReference>
<dbReference type="CDD" id="cd01650">
    <property type="entry name" value="RT_nLTR_like"/>
    <property type="match status" value="1"/>
</dbReference>
<dbReference type="EMBL" id="JAPEVG010000040">
    <property type="protein sequence ID" value="KAJ8490080.1"/>
    <property type="molecule type" value="Genomic_DNA"/>
</dbReference>
<keyword evidence="2" id="KW-0479">Metal-binding</keyword>
<dbReference type="InterPro" id="IPR005135">
    <property type="entry name" value="Endo/exonuclease/phosphatase"/>
</dbReference>
<dbReference type="GO" id="GO:0046983">
    <property type="term" value="F:protein dimerization activity"/>
    <property type="evidence" value="ECO:0007669"/>
    <property type="project" value="InterPro"/>
</dbReference>
<sequence>MAGKSSQTSRTRSGRVTVATAKVKASMEELNTRASNSTKASGRSKAPKTSVEDAEDSDTEDAALPAKRQKKRQTTVEEVPDEDASIAASQEQQAIEVSSDEEDRDAESSGDEGGVAEEREEAELERLKTRWTSPVYGFFKDAYLDTVGTRRAHVFACARKGCQVMINQFLDRKDRSTGNMKKHAEACWGEEAVSRGMSTGSAEGARKTVVTSILETGRISTFFSRKKKGKVTYSHMQHTKEETRAEIVKWVAESLHPFSIVRDRGFLSLMKTGRPAYFIPSPSTVSRDVKTVFARTRKRIAKLLQEYDGKLSFATDAWTSPNHRAFIAITVHLEVNGQPLRLLLDLVEVAKSHSGVNLAIAFAQVLKEFGIEYKILSITCDNTRTRCFLHILSLVAKSMLRQFDVKEVAEVDEVDGDVRALLQMAKEQSEEEQVEVTGEENSELDELDGVVDDDDESWVDEVAELTLEEQEEFEREVRPVKMVLVKMRRLAFKIVHSTTLIKPAWESICNEKGLGQRLIPRDVKTRWNSTYDMLQVALEYRTALDTVCSRREHGLHAFELSSEEWEIARELCETLKIFKDATLFFSRDTPNLAMVIPAMDHIDMYLTNCTRAGNNLSPSISSALRLAKKTLNQYYKLSDMSATYRIAMVLHPAHKMQYFQNAHWPATWIKNARDMVHEEFELSYATNADDNMNGTPPSRKRSLSEMASDGSLPAGTNIFDHLPSLAGITAGEDQDELDWYLSAPPEPTKDALSWWVDRRNSYPRLSRMALDYLSIPATSVDVERTFSRGRRLLTHVRSRLSSQTTRALMCLGDWVRWDLVRSEDVRKVCRLDAVNNDASDYEMEDGWDRIQAVLNPLDDNDTVEIGGGGMPEARAGDGLLTGRGVQNRGEDECRRRKAKMHLKVATLNIKGWGQQDARGVSEKWLRVNQMMREKRIAILAVQEAHLSDERIKVLNDIFGKYMVVVHSADPENGTGAKGVAFVISKRIIKKPEFKTREVIPGRVLMLDIAWTTQRRLRIVNVYAPNAPAENAAMWKSLEDTRLGRVDIMLGDLNVVEDSLDRLPLRTDAAEAVEALQSLERKWRLSDGWRLTHANQRAFTYQHTNGTTQSRLDRIYATRAVRKDADNWEIEEPGIETDHRLAFVEIADRDAPYVGKGRWIMPLHLLRDEEMILSMKELAKKMTEEIGALTERTPDHNPQTIYKSFKRELMLVARRRAKAKVPRMQRGLERLRSDRDELLTRIPQAGQEVHGGRCAEELQRDAAVLQDRITRLEQKHFETARKGVAMKCKVNSETLTKEWIRANYTPPDFEIEAMKELRDGEGLNLTYTSNSKKMAEIARRHYDGLQAVDPVDEGGEEYDRAVQDALAPAEARLSNRHKARMAGKMTSKEVTEAIKSAATNKSPGLDGMQSEVWKEYVKWYEQDVKRGEPGVDVAKALTEVFNDVMEYGTGTDSSFAQGWICPVYKLKNDKREVVNYRPITLLNSDYKLLTRALAMRLASCASEVIHPDQAGFVPGRSIYDHIRLATLTMDYAEAEEVNGVIVALDQEKAYDRIGHKYLYEALKHMNFPCNFIRAVQNLYANAESCVIINGIRSLFFRILRGVRQGDPLPCLLFNIAIEPLAAALRKSSLRGFSIPGMKNRLVAKLFADDTTAFLSESDDYSVLVDVTSKWCKGSRAKFNEGKTEVIPVGTLEHRQKVIRTRKLNDSCAPFPQGARIAKDGEPVRILGAWIGNKVSSTASWDTNIALMRKNLN</sequence>
<feature type="compositionally biased region" description="Polar residues" evidence="7">
    <location>
        <begin position="1"/>
        <end position="11"/>
    </location>
</feature>
<dbReference type="PROSITE" id="PS50878">
    <property type="entry name" value="RT_POL"/>
    <property type="match status" value="1"/>
</dbReference>
<reference evidence="9" key="1">
    <citation type="submission" date="2022-11" db="EMBL/GenBank/DDBJ databases">
        <title>Genome Sequence of Cubamyces cubensis.</title>
        <authorList>
            <person name="Buettner E."/>
        </authorList>
    </citation>
    <scope>NUCLEOTIDE SEQUENCE</scope>
    <source>
        <strain evidence="9">MPL-01</strain>
    </source>
</reference>
<dbReference type="GO" id="GO:0003824">
    <property type="term" value="F:catalytic activity"/>
    <property type="evidence" value="ECO:0007669"/>
    <property type="project" value="InterPro"/>
</dbReference>
<comment type="subcellular location">
    <subcellularLocation>
        <location evidence="1">Nucleus</location>
    </subcellularLocation>
</comment>
<evidence type="ECO:0000256" key="1">
    <source>
        <dbReference type="ARBA" id="ARBA00004123"/>
    </source>
</evidence>
<feature type="compositionally biased region" description="Polar residues" evidence="7">
    <location>
        <begin position="687"/>
        <end position="696"/>
    </location>
</feature>
<name>A0AAD7U1U4_9APHY</name>
<evidence type="ECO:0000256" key="5">
    <source>
        <dbReference type="ARBA" id="ARBA00023242"/>
    </source>
</evidence>
<keyword evidence="3" id="KW-0863">Zinc-finger</keyword>
<feature type="region of interest" description="Disordered" evidence="7">
    <location>
        <begin position="687"/>
        <end position="709"/>
    </location>
</feature>
<dbReference type="PANTHER" id="PTHR46481:SF10">
    <property type="entry name" value="ZINC FINGER BED DOMAIN-CONTAINING PROTEIN 39"/>
    <property type="match status" value="1"/>
</dbReference>
<dbReference type="GO" id="GO:0005634">
    <property type="term" value="C:nucleus"/>
    <property type="evidence" value="ECO:0007669"/>
    <property type="project" value="UniProtKB-SubCell"/>
</dbReference>
<dbReference type="Pfam" id="PF03372">
    <property type="entry name" value="Exo_endo_phos"/>
    <property type="match status" value="1"/>
</dbReference>
<dbReference type="Proteomes" id="UP001215151">
    <property type="component" value="Unassembled WGS sequence"/>
</dbReference>
<evidence type="ECO:0000256" key="3">
    <source>
        <dbReference type="ARBA" id="ARBA00022771"/>
    </source>
</evidence>
<evidence type="ECO:0000313" key="10">
    <source>
        <dbReference type="Proteomes" id="UP001215151"/>
    </source>
</evidence>